<sequence>MARGSLIFKITVIFSFLVTKCYNLKHEEVASNSVNGNAHISASCFQISGPKMVAIINPTHFKCYLIEKNRFSPTQLSHITSASQKLHKKKLFKKSKTKLTTDELKSLAGHKIFKSCKSYDSYLLQVVPKFVDHSFKQRTRYRRSNSNYFGRVRGQTQSQYLSFGNENTPGKAEAEATHGTSKAVVSGSNGIGSAQSQTNSGDCGDCLYGKDSSVQSLYYGRGPDRGTGGSPYGPTYTGAEIPQSQRQRPGTTDLQTVSGTFPSGSRPSAQDQTFGQPQAPYPTGHPSPGQQTGQSYPSQQIPYPSGYPTQGQIGVPHPNQQQIAGLPQGSVPPELPSRSQIPGMLQAPVPTGLSSQGQVPGQSQVPYQAKVPTGGQIAGQYPGQTQVALPESGSPQDQFSSQPQSQYQPGQSTGQYPSQASIPYQPGRTVTYEPSRIERPREGSSGQRLPSDNYPYSATGQRYDVPPQIPGQYTPLTQDIAQQYGPQRAHVPVQQQVSTTGDTGNGRGAWQGQSGQFGGQISGTYHPGQASGQFSGVFSGKYSHDQYGYSPPNVYGSTIGGYPGVHTYTPGNSGAQAGGQTEQGQIPSNIRVSGNSPSQQGPFSGQTGILYQQLGTPANQLSQISPTGQGNVPSGASGIPAGQGGYPTQQSGQTSVPSGQIGQTGTTAGQVGYPTGTQTGFLPAVSAGYPGSQTGYPTGSLPGYSTQQAVVPTGGQISYPQGGLSGFSTGGQSGYPSREQSSLPPGGQTGYPTGGQINYPTGAQTGYPTGETIGQVSYPTGATGQVSYPTGATGQVGYPTGGTNGQIGYPGQIIGSSGQIGYPSAGQTGQITGTGQGWQGSSYPQGTAGLPSHAGQQLTGGTGVSQFGQVPSELTAPQDKDEKDADSQAQAEVQHANETTEAKAQAQGFYAGGTAQSQVSGSYSGSGSFNALAGTIDGKRGAQTQVAGGKEGATSNAQGTGGAGLSQAQVQLASETGDTTSNAQSSGLYHGTNTQVQAGSKGGLADAQATGPGSTSSQAQIGFTPHNEEHDNDTQNTPFKGGGTASAQSGSYAGQTQSQLQGKFRFGVRYTGAAQAGSGSKDTVNSARNQTRPPGLSGLFSPFKPITYSSGNSPNDGKSQQQEGNTSKNKFTASTANEEKVMQRRISKVHKQYESSPTTSTTSATISETIATTLNPLLVYNTVKADDYNDEDYEDYDGEVQDTSHSGAVISQNGRTQRQNIILDPLEDLDANVIQSKGDPDLADGTVLQPGQDIPGSYGYRIPTGFRGRVTSVANNSNAFALGHNSQAQSVSLKPGTGKIVYRPPTYAIGFNTQLRNGGRLGIGSGYTYQPVSYQLKSADSPSKFVSVTKSESGSKDIRTGAKKPSIFYTQSSTCGFFTNTCVIKGNRKICIPKPKINPDGSLAIC</sequence>
<feature type="compositionally biased region" description="Polar residues" evidence="1">
    <location>
        <begin position="734"/>
        <end position="743"/>
    </location>
</feature>
<feature type="compositionally biased region" description="Polar residues" evidence="1">
    <location>
        <begin position="887"/>
        <end position="899"/>
    </location>
</feature>
<feature type="compositionally biased region" description="Polar residues" evidence="1">
    <location>
        <begin position="620"/>
        <end position="634"/>
    </location>
</feature>
<feature type="compositionally biased region" description="Low complexity" evidence="1">
    <location>
        <begin position="392"/>
        <end position="415"/>
    </location>
</feature>
<feature type="compositionally biased region" description="Polar residues" evidence="1">
    <location>
        <begin position="758"/>
        <end position="778"/>
    </location>
</feature>
<dbReference type="OrthoDB" id="7791530at2759"/>
<feature type="compositionally biased region" description="Polar residues" evidence="1">
    <location>
        <begin position="1045"/>
        <end position="1058"/>
    </location>
</feature>
<dbReference type="STRING" id="224129.A0A1W4XL18"/>
<dbReference type="InParanoid" id="A0A1W4XL18"/>
<feature type="compositionally biased region" description="Polar residues" evidence="1">
    <location>
        <begin position="646"/>
        <end position="658"/>
    </location>
</feature>
<feature type="signal peptide" evidence="2">
    <location>
        <begin position="1"/>
        <end position="23"/>
    </location>
</feature>
<proteinExistence type="predicted"/>
<evidence type="ECO:0000313" key="4">
    <source>
        <dbReference type="RefSeq" id="XP_018333163.1"/>
    </source>
</evidence>
<evidence type="ECO:0000256" key="1">
    <source>
        <dbReference type="SAM" id="MobiDB-lite"/>
    </source>
</evidence>
<feature type="compositionally biased region" description="Low complexity" evidence="1">
    <location>
        <begin position="820"/>
        <end position="831"/>
    </location>
</feature>
<feature type="compositionally biased region" description="Polar residues" evidence="1">
    <location>
        <begin position="1011"/>
        <end position="1021"/>
    </location>
</feature>
<accession>A0A1W4XL18</accession>
<name>A0A1W4XL18_AGRPL</name>
<keyword evidence="3" id="KW-1185">Reference proteome</keyword>
<dbReference type="Proteomes" id="UP000192223">
    <property type="component" value="Unplaced"/>
</dbReference>
<feature type="chain" id="PRO_5010748346" evidence="2">
    <location>
        <begin position="24"/>
        <end position="1406"/>
    </location>
</feature>
<feature type="region of interest" description="Disordered" evidence="1">
    <location>
        <begin position="620"/>
        <end position="668"/>
    </location>
</feature>
<feature type="compositionally biased region" description="Polar residues" evidence="1">
    <location>
        <begin position="444"/>
        <end position="458"/>
    </location>
</feature>
<feature type="compositionally biased region" description="Polar residues" evidence="1">
    <location>
        <begin position="1107"/>
        <end position="1136"/>
    </location>
</feature>
<feature type="compositionally biased region" description="Low complexity" evidence="1">
    <location>
        <begin position="354"/>
        <end position="366"/>
    </location>
</feature>
<gene>
    <name evidence="4" type="primary">LOC108742445</name>
</gene>
<organism evidence="3 4">
    <name type="scientific">Agrilus planipennis</name>
    <name type="common">Emerald ash borer</name>
    <name type="synonym">Agrilus marcopoli</name>
    <dbReference type="NCBI Taxonomy" id="224129"/>
    <lineage>
        <taxon>Eukaryota</taxon>
        <taxon>Metazoa</taxon>
        <taxon>Ecdysozoa</taxon>
        <taxon>Arthropoda</taxon>
        <taxon>Hexapoda</taxon>
        <taxon>Insecta</taxon>
        <taxon>Pterygota</taxon>
        <taxon>Neoptera</taxon>
        <taxon>Endopterygota</taxon>
        <taxon>Coleoptera</taxon>
        <taxon>Polyphaga</taxon>
        <taxon>Elateriformia</taxon>
        <taxon>Buprestoidea</taxon>
        <taxon>Buprestidae</taxon>
        <taxon>Agrilinae</taxon>
        <taxon>Agrilus</taxon>
    </lineage>
</organism>
<dbReference type="GeneID" id="108742445"/>
<keyword evidence="2" id="KW-0732">Signal</keyword>
<reference evidence="4" key="1">
    <citation type="submission" date="2025-08" db="UniProtKB">
        <authorList>
            <consortium name="RefSeq"/>
        </authorList>
    </citation>
    <scope>IDENTIFICATION</scope>
    <source>
        <tissue evidence="4">Entire body</tissue>
    </source>
</reference>
<feature type="region of interest" description="Disordered" evidence="1">
    <location>
        <begin position="217"/>
        <end position="458"/>
    </location>
</feature>
<feature type="region of interest" description="Disordered" evidence="1">
    <location>
        <begin position="570"/>
        <end position="607"/>
    </location>
</feature>
<dbReference type="FunCoup" id="A0A1W4XL18">
    <property type="interactions" value="6"/>
</dbReference>
<feature type="region of interest" description="Disordered" evidence="1">
    <location>
        <begin position="161"/>
        <end position="200"/>
    </location>
</feature>
<feature type="compositionally biased region" description="Polar residues" evidence="1">
    <location>
        <begin position="1077"/>
        <end position="1092"/>
    </location>
</feature>
<feature type="region of interest" description="Disordered" evidence="1">
    <location>
        <begin position="720"/>
        <end position="778"/>
    </location>
</feature>
<feature type="compositionally biased region" description="Polar residues" evidence="1">
    <location>
        <begin position="186"/>
        <end position="200"/>
    </location>
</feature>
<feature type="region of interest" description="Disordered" evidence="1">
    <location>
        <begin position="820"/>
        <end position="902"/>
    </location>
</feature>
<feature type="compositionally biased region" description="Polar residues" evidence="1">
    <location>
        <begin position="966"/>
        <end position="998"/>
    </location>
</feature>
<feature type="region of interest" description="Disordered" evidence="1">
    <location>
        <begin position="1074"/>
        <end position="1160"/>
    </location>
</feature>
<protein>
    <submittedName>
        <fullName evidence="4">Mucin-19-like isoform X1</fullName>
    </submittedName>
</protein>
<feature type="region of interest" description="Disordered" evidence="1">
    <location>
        <begin position="944"/>
        <end position="1058"/>
    </location>
</feature>
<feature type="compositionally biased region" description="Polar residues" evidence="1">
    <location>
        <begin position="586"/>
        <end position="607"/>
    </location>
</feature>
<feature type="compositionally biased region" description="Low complexity" evidence="1">
    <location>
        <begin position="574"/>
        <end position="585"/>
    </location>
</feature>
<dbReference type="RefSeq" id="XP_018333163.1">
    <property type="nucleotide sequence ID" value="XM_018477661.1"/>
</dbReference>
<dbReference type="KEGG" id="apln:108742445"/>
<evidence type="ECO:0000256" key="2">
    <source>
        <dbReference type="SAM" id="SignalP"/>
    </source>
</evidence>
<feature type="compositionally biased region" description="Polar residues" evidence="1">
    <location>
        <begin position="288"/>
        <end position="323"/>
    </location>
</feature>
<feature type="compositionally biased region" description="Low complexity" evidence="1">
    <location>
        <begin position="659"/>
        <end position="668"/>
    </location>
</feature>
<evidence type="ECO:0000313" key="3">
    <source>
        <dbReference type="Proteomes" id="UP000192223"/>
    </source>
</evidence>
<feature type="compositionally biased region" description="Polar residues" evidence="1">
    <location>
        <begin position="242"/>
        <end position="276"/>
    </location>
</feature>
<feature type="compositionally biased region" description="Gly residues" evidence="1">
    <location>
        <begin position="723"/>
        <end position="733"/>
    </location>
</feature>